<gene>
    <name evidence="2" type="ORF">QCA50_018036</name>
</gene>
<feature type="region of interest" description="Disordered" evidence="1">
    <location>
        <begin position="1"/>
        <end position="75"/>
    </location>
</feature>
<organism evidence="2 3">
    <name type="scientific">Cerrena zonata</name>
    <dbReference type="NCBI Taxonomy" id="2478898"/>
    <lineage>
        <taxon>Eukaryota</taxon>
        <taxon>Fungi</taxon>
        <taxon>Dikarya</taxon>
        <taxon>Basidiomycota</taxon>
        <taxon>Agaricomycotina</taxon>
        <taxon>Agaricomycetes</taxon>
        <taxon>Polyporales</taxon>
        <taxon>Cerrenaceae</taxon>
        <taxon>Cerrena</taxon>
    </lineage>
</organism>
<feature type="compositionally biased region" description="Low complexity" evidence="1">
    <location>
        <begin position="23"/>
        <end position="35"/>
    </location>
</feature>
<evidence type="ECO:0000256" key="1">
    <source>
        <dbReference type="SAM" id="MobiDB-lite"/>
    </source>
</evidence>
<evidence type="ECO:0000313" key="2">
    <source>
        <dbReference type="EMBL" id="KAK7678896.1"/>
    </source>
</evidence>
<evidence type="ECO:0000313" key="3">
    <source>
        <dbReference type="Proteomes" id="UP001385951"/>
    </source>
</evidence>
<sequence length="122" mass="13280">MLPPKPRLELPSSSDEIDIIVGPSSSKTPSKTPIPGLGTVAPRPQLKQQQRKAHTPITKKKNNRNSAFEGDDEDNVEEQLTLPKIFLKQRQTIPGALIEPEADDSEAAVQGLVEGSRFQAST</sequence>
<reference evidence="2 3" key="1">
    <citation type="submission" date="2022-09" db="EMBL/GenBank/DDBJ databases">
        <authorList>
            <person name="Palmer J.M."/>
        </authorList>
    </citation>
    <scope>NUCLEOTIDE SEQUENCE [LARGE SCALE GENOMIC DNA]</scope>
    <source>
        <strain evidence="2 3">DSM 7382</strain>
    </source>
</reference>
<feature type="compositionally biased region" description="Basic residues" evidence="1">
    <location>
        <begin position="49"/>
        <end position="63"/>
    </location>
</feature>
<dbReference type="AlphaFoldDB" id="A0AAW0FDX9"/>
<comment type="caution">
    <text evidence="2">The sequence shown here is derived from an EMBL/GenBank/DDBJ whole genome shotgun (WGS) entry which is preliminary data.</text>
</comment>
<dbReference type="Proteomes" id="UP001385951">
    <property type="component" value="Unassembled WGS sequence"/>
</dbReference>
<proteinExistence type="predicted"/>
<name>A0AAW0FDX9_9APHY</name>
<protein>
    <submittedName>
        <fullName evidence="2">Uncharacterized protein</fullName>
    </submittedName>
</protein>
<accession>A0AAW0FDX9</accession>
<feature type="region of interest" description="Disordered" evidence="1">
    <location>
        <begin position="98"/>
        <end position="122"/>
    </location>
</feature>
<dbReference type="EMBL" id="JASBNA010000065">
    <property type="protein sequence ID" value="KAK7678896.1"/>
    <property type="molecule type" value="Genomic_DNA"/>
</dbReference>
<keyword evidence="3" id="KW-1185">Reference proteome</keyword>